<feature type="signal peptide" evidence="2">
    <location>
        <begin position="1"/>
        <end position="23"/>
    </location>
</feature>
<name>A0A840QT58_9BACI</name>
<feature type="region of interest" description="Disordered" evidence="1">
    <location>
        <begin position="57"/>
        <end position="95"/>
    </location>
</feature>
<reference evidence="3 4" key="1">
    <citation type="submission" date="2020-08" db="EMBL/GenBank/DDBJ databases">
        <title>Genomic Encyclopedia of Type Strains, Phase IV (KMG-IV): sequencing the most valuable type-strain genomes for metagenomic binning, comparative biology and taxonomic classification.</title>
        <authorList>
            <person name="Goeker M."/>
        </authorList>
    </citation>
    <scope>NUCLEOTIDE SEQUENCE [LARGE SCALE GENOMIC DNA]</scope>
    <source>
        <strain evidence="3 4">DSM 24696</strain>
    </source>
</reference>
<comment type="caution">
    <text evidence="3">The sequence shown here is derived from an EMBL/GenBank/DDBJ whole genome shotgun (WGS) entry which is preliminary data.</text>
</comment>
<organism evidence="3 4">
    <name type="scientific">Texcoconibacillus texcoconensis</name>
    <dbReference type="NCBI Taxonomy" id="1095777"/>
    <lineage>
        <taxon>Bacteria</taxon>
        <taxon>Bacillati</taxon>
        <taxon>Bacillota</taxon>
        <taxon>Bacilli</taxon>
        <taxon>Bacillales</taxon>
        <taxon>Bacillaceae</taxon>
        <taxon>Texcoconibacillus</taxon>
    </lineage>
</organism>
<keyword evidence="2" id="KW-0732">Signal</keyword>
<sequence>MKKAIAGLLSLGLVFTIGTSVFASDSGEDSSNFEDFRPFMEEMHPNWSEEDLETMYNNCHGEGERPRHGGGFGPGQGEGPGQGPGQGKGPGAKQF</sequence>
<evidence type="ECO:0000256" key="2">
    <source>
        <dbReference type="SAM" id="SignalP"/>
    </source>
</evidence>
<feature type="compositionally biased region" description="Gly residues" evidence="1">
    <location>
        <begin position="69"/>
        <end position="95"/>
    </location>
</feature>
<feature type="chain" id="PRO_5032921009" description="FAD/FMN-containing dehydrogenase" evidence="2">
    <location>
        <begin position="24"/>
        <end position="95"/>
    </location>
</feature>
<evidence type="ECO:0008006" key="5">
    <source>
        <dbReference type="Google" id="ProtNLM"/>
    </source>
</evidence>
<dbReference type="Proteomes" id="UP000551878">
    <property type="component" value="Unassembled WGS sequence"/>
</dbReference>
<gene>
    <name evidence="3" type="ORF">HNQ41_002944</name>
</gene>
<dbReference type="AlphaFoldDB" id="A0A840QT58"/>
<protein>
    <recommendedName>
        <fullName evidence="5">FAD/FMN-containing dehydrogenase</fullName>
    </recommendedName>
</protein>
<dbReference type="RefSeq" id="WP_184665134.1">
    <property type="nucleotide sequence ID" value="NZ_JACHHB010000016.1"/>
</dbReference>
<keyword evidence="4" id="KW-1185">Reference proteome</keyword>
<evidence type="ECO:0000313" key="4">
    <source>
        <dbReference type="Proteomes" id="UP000551878"/>
    </source>
</evidence>
<dbReference type="EMBL" id="JACHHB010000016">
    <property type="protein sequence ID" value="MBB5174726.1"/>
    <property type="molecule type" value="Genomic_DNA"/>
</dbReference>
<evidence type="ECO:0000256" key="1">
    <source>
        <dbReference type="SAM" id="MobiDB-lite"/>
    </source>
</evidence>
<evidence type="ECO:0000313" key="3">
    <source>
        <dbReference type="EMBL" id="MBB5174726.1"/>
    </source>
</evidence>
<proteinExistence type="predicted"/>
<accession>A0A840QT58</accession>